<keyword evidence="2 3" id="KW-0040">ANK repeat</keyword>
<gene>
    <name evidence="5" type="ORF">PG997_008904</name>
</gene>
<dbReference type="PROSITE" id="PS50297">
    <property type="entry name" value="ANK_REP_REGION"/>
    <property type="match status" value="1"/>
</dbReference>
<evidence type="ECO:0000256" key="2">
    <source>
        <dbReference type="ARBA" id="ARBA00023043"/>
    </source>
</evidence>
<evidence type="ECO:0000256" key="1">
    <source>
        <dbReference type="ARBA" id="ARBA00022737"/>
    </source>
</evidence>
<sequence>MYSSYSEEEWEHHKNHLWCLWVKERRGMSSLVTEMAALGFNLSKRDYESHFRAWGFVQNIPKEAWKYIELKIEKRKREDKDSVAIVDGVLIPPKRLKKETSRHYYTRTEKITMPASPSPPAGPMTTVLASDTALHQHMLGRQYTFTNSVSQSQLQAPFSKLLNIVGWLTKTSPLSVTRLSNWFETWIPEKFLGEHILQAQRIMKSQYPDPVVSYLGLMVYMASNNHLDWQFDEVIFDQFMHSGILDQTLRPQHPFLREPVVKSFLEKILRFAVNTMHSKTLRWLLRLDVKLSKHLPLVLVSECGGEGRSSNMLDELLSSGSNPDEYCCQQHGTPMDYAAYRHDLFSLGTYVEHQRANRAQQPLNGRAFTSSPSTLSEVFLAIYTDDVPELAELQRGGFDFNVRNRWGMFPLGLAVFQDQYEVCEALLQMGASPNFDPSTIYDGDLPSGLHIAAAGGHWELCSLLLKHGANLHKPATQSTERHSKETNCYRQ</sequence>
<evidence type="ECO:0000256" key="3">
    <source>
        <dbReference type="PROSITE-ProRule" id="PRU00023"/>
    </source>
</evidence>
<feature type="repeat" description="ANK" evidence="3">
    <location>
        <begin position="444"/>
        <end position="476"/>
    </location>
</feature>
<dbReference type="Gene3D" id="1.25.40.20">
    <property type="entry name" value="Ankyrin repeat-containing domain"/>
    <property type="match status" value="1"/>
</dbReference>
<dbReference type="SMART" id="SM00248">
    <property type="entry name" value="ANK"/>
    <property type="match status" value="3"/>
</dbReference>
<dbReference type="InterPro" id="IPR025676">
    <property type="entry name" value="Clr5_dom"/>
</dbReference>
<evidence type="ECO:0000313" key="6">
    <source>
        <dbReference type="Proteomes" id="UP001433268"/>
    </source>
</evidence>
<organism evidence="5 6">
    <name type="scientific">Apiospora hydei</name>
    <dbReference type="NCBI Taxonomy" id="1337664"/>
    <lineage>
        <taxon>Eukaryota</taxon>
        <taxon>Fungi</taxon>
        <taxon>Dikarya</taxon>
        <taxon>Ascomycota</taxon>
        <taxon>Pezizomycotina</taxon>
        <taxon>Sordariomycetes</taxon>
        <taxon>Xylariomycetidae</taxon>
        <taxon>Amphisphaeriales</taxon>
        <taxon>Apiosporaceae</taxon>
        <taxon>Apiospora</taxon>
    </lineage>
</organism>
<keyword evidence="6" id="KW-1185">Reference proteome</keyword>
<dbReference type="EMBL" id="JAQQWN010000006">
    <property type="protein sequence ID" value="KAK8081086.1"/>
    <property type="molecule type" value="Genomic_DNA"/>
</dbReference>
<accession>A0ABR1WC62</accession>
<dbReference type="RefSeq" id="XP_066668561.1">
    <property type="nucleotide sequence ID" value="XM_066813219.1"/>
</dbReference>
<evidence type="ECO:0000313" key="5">
    <source>
        <dbReference type="EMBL" id="KAK8081086.1"/>
    </source>
</evidence>
<dbReference type="Pfam" id="PF12796">
    <property type="entry name" value="Ank_2"/>
    <property type="match status" value="1"/>
</dbReference>
<dbReference type="Proteomes" id="UP001433268">
    <property type="component" value="Unassembled WGS sequence"/>
</dbReference>
<feature type="domain" description="Clr5" evidence="4">
    <location>
        <begin position="6"/>
        <end position="56"/>
    </location>
</feature>
<keyword evidence="1" id="KW-0677">Repeat</keyword>
<dbReference type="InterPro" id="IPR002110">
    <property type="entry name" value="Ankyrin_rpt"/>
</dbReference>
<dbReference type="InterPro" id="IPR036770">
    <property type="entry name" value="Ankyrin_rpt-contain_sf"/>
</dbReference>
<reference evidence="5 6" key="1">
    <citation type="submission" date="2023-01" db="EMBL/GenBank/DDBJ databases">
        <title>Analysis of 21 Apiospora genomes using comparative genomics revels a genus with tremendous synthesis potential of carbohydrate active enzymes and secondary metabolites.</title>
        <authorList>
            <person name="Sorensen T."/>
        </authorList>
    </citation>
    <scope>NUCLEOTIDE SEQUENCE [LARGE SCALE GENOMIC DNA]</scope>
    <source>
        <strain evidence="5 6">CBS 114990</strain>
    </source>
</reference>
<dbReference type="GeneID" id="92046279"/>
<proteinExistence type="predicted"/>
<comment type="caution">
    <text evidence="5">The sequence shown here is derived from an EMBL/GenBank/DDBJ whole genome shotgun (WGS) entry which is preliminary data.</text>
</comment>
<evidence type="ECO:0000259" key="4">
    <source>
        <dbReference type="Pfam" id="PF14420"/>
    </source>
</evidence>
<dbReference type="SUPFAM" id="SSF48403">
    <property type="entry name" value="Ankyrin repeat"/>
    <property type="match status" value="1"/>
</dbReference>
<protein>
    <recommendedName>
        <fullName evidence="4">Clr5 domain-containing protein</fullName>
    </recommendedName>
</protein>
<dbReference type="PROSITE" id="PS50088">
    <property type="entry name" value="ANK_REPEAT"/>
    <property type="match status" value="1"/>
</dbReference>
<dbReference type="Pfam" id="PF14420">
    <property type="entry name" value="Clr5"/>
    <property type="match status" value="1"/>
</dbReference>
<name>A0ABR1WC62_9PEZI</name>
<dbReference type="PANTHER" id="PTHR24171">
    <property type="entry name" value="ANKYRIN REPEAT DOMAIN-CONTAINING PROTEIN 39-RELATED"/>
    <property type="match status" value="1"/>
</dbReference>